<sequence>MNLKNLSYALMVLSAAATASPAYSDTWTVDPEKSTLGFEVTQGDGTVEGVFSTWDATIDFDPQAPETARISAEIQPMSAATGNPQFDGTLPGKDWFDAGAFPSAEFKSENVALVEGKSYRADGTLTIKGISQPVELDFTLDIDGDTATAKGTATVNRLDYKLGSGVGTDTVGDVVTVTLNLTATR</sequence>
<evidence type="ECO:0000313" key="4">
    <source>
        <dbReference type="Proteomes" id="UP001300261"/>
    </source>
</evidence>
<dbReference type="SMART" id="SM00867">
    <property type="entry name" value="YceI"/>
    <property type="match status" value="1"/>
</dbReference>
<dbReference type="InterPro" id="IPR007372">
    <property type="entry name" value="Lipid/polyisoprenoid-bd_YceI"/>
</dbReference>
<reference evidence="3 4" key="1">
    <citation type="journal article" date="2016" name="Int. J. Syst. Evol. Microbiol.">
        <title>Labrenzia salina sp. nov., isolated from the rhizosphere of the halophyte Arthrocnemum macrostachyum.</title>
        <authorList>
            <person name="Camacho M."/>
            <person name="Redondo-Gomez S."/>
            <person name="Rodriguez-Llorente I."/>
            <person name="Rohde M."/>
            <person name="Sproer C."/>
            <person name="Schumann P."/>
            <person name="Klenk H.P."/>
            <person name="Montero-Calasanz M.D.C."/>
        </authorList>
    </citation>
    <scope>NUCLEOTIDE SEQUENCE [LARGE SCALE GENOMIC DNA]</scope>
    <source>
        <strain evidence="3 4">DSM 29163</strain>
    </source>
</reference>
<dbReference type="PANTHER" id="PTHR34406">
    <property type="entry name" value="PROTEIN YCEI"/>
    <property type="match status" value="1"/>
</dbReference>
<feature type="chain" id="PRO_5046192458" evidence="1">
    <location>
        <begin position="25"/>
        <end position="185"/>
    </location>
</feature>
<dbReference type="SUPFAM" id="SSF101874">
    <property type="entry name" value="YceI-like"/>
    <property type="match status" value="1"/>
</dbReference>
<accession>A0ABT3R1K1</accession>
<evidence type="ECO:0000313" key="3">
    <source>
        <dbReference type="EMBL" id="MCX2723001.1"/>
    </source>
</evidence>
<organism evidence="3 4">
    <name type="scientific">Roseibium salinum</name>
    <dbReference type="NCBI Taxonomy" id="1604349"/>
    <lineage>
        <taxon>Bacteria</taxon>
        <taxon>Pseudomonadati</taxon>
        <taxon>Pseudomonadota</taxon>
        <taxon>Alphaproteobacteria</taxon>
        <taxon>Hyphomicrobiales</taxon>
        <taxon>Stappiaceae</taxon>
        <taxon>Roseibium</taxon>
    </lineage>
</organism>
<keyword evidence="4" id="KW-1185">Reference proteome</keyword>
<name>A0ABT3R1K1_9HYPH</name>
<proteinExistence type="predicted"/>
<evidence type="ECO:0000256" key="1">
    <source>
        <dbReference type="SAM" id="SignalP"/>
    </source>
</evidence>
<protein>
    <submittedName>
        <fullName evidence="3">YceI family protein</fullName>
    </submittedName>
</protein>
<dbReference type="PANTHER" id="PTHR34406:SF1">
    <property type="entry name" value="PROTEIN YCEI"/>
    <property type="match status" value="1"/>
</dbReference>
<dbReference type="Proteomes" id="UP001300261">
    <property type="component" value="Unassembled WGS sequence"/>
</dbReference>
<dbReference type="InterPro" id="IPR036761">
    <property type="entry name" value="TTHA0802/YceI-like_sf"/>
</dbReference>
<feature type="domain" description="Lipid/polyisoprenoid-binding YceI-like" evidence="2">
    <location>
        <begin position="26"/>
        <end position="184"/>
    </location>
</feature>
<dbReference type="Pfam" id="PF04264">
    <property type="entry name" value="YceI"/>
    <property type="match status" value="1"/>
</dbReference>
<gene>
    <name evidence="3" type="ORF">ON753_11545</name>
</gene>
<evidence type="ECO:0000259" key="2">
    <source>
        <dbReference type="SMART" id="SM00867"/>
    </source>
</evidence>
<dbReference type="RefSeq" id="WP_265962664.1">
    <property type="nucleotide sequence ID" value="NZ_JAPEVI010000003.1"/>
</dbReference>
<dbReference type="Gene3D" id="2.40.128.110">
    <property type="entry name" value="Lipid/polyisoprenoid-binding, YceI-like"/>
    <property type="match status" value="1"/>
</dbReference>
<keyword evidence="1" id="KW-0732">Signal</keyword>
<dbReference type="EMBL" id="JAPEVI010000003">
    <property type="protein sequence ID" value="MCX2723001.1"/>
    <property type="molecule type" value="Genomic_DNA"/>
</dbReference>
<comment type="caution">
    <text evidence="3">The sequence shown here is derived from an EMBL/GenBank/DDBJ whole genome shotgun (WGS) entry which is preliminary data.</text>
</comment>
<feature type="signal peptide" evidence="1">
    <location>
        <begin position="1"/>
        <end position="24"/>
    </location>
</feature>